<dbReference type="GO" id="GO:0015920">
    <property type="term" value="P:lipopolysaccharide transport"/>
    <property type="evidence" value="ECO:0007669"/>
    <property type="project" value="TreeGrafter"/>
</dbReference>
<accession>A0A521FIG5</accession>
<dbReference type="Proteomes" id="UP000319014">
    <property type="component" value="Unassembled WGS sequence"/>
</dbReference>
<feature type="transmembrane region" description="Helical" evidence="3">
    <location>
        <begin position="219"/>
        <end position="241"/>
    </location>
</feature>
<keyword evidence="3" id="KW-1133">Transmembrane helix</keyword>
<evidence type="ECO:0000256" key="1">
    <source>
        <dbReference type="ARBA" id="ARBA00007783"/>
    </source>
</evidence>
<proteinExistence type="inferred from homology"/>
<organism evidence="4 5">
    <name type="scientific">Paracoccus laeviglucosivorans</name>
    <dbReference type="NCBI Taxonomy" id="1197861"/>
    <lineage>
        <taxon>Bacteria</taxon>
        <taxon>Pseudomonadati</taxon>
        <taxon>Pseudomonadota</taxon>
        <taxon>Alphaproteobacteria</taxon>
        <taxon>Rhodobacterales</taxon>
        <taxon>Paracoccaceae</taxon>
        <taxon>Paracoccus</taxon>
    </lineage>
</organism>
<feature type="transmembrane region" description="Helical" evidence="3">
    <location>
        <begin position="172"/>
        <end position="192"/>
    </location>
</feature>
<protein>
    <submittedName>
        <fullName evidence="4">ABC-type polysaccharide/polyol phosphate export permease</fullName>
    </submittedName>
</protein>
<reference evidence="4 5" key="1">
    <citation type="submission" date="2017-05" db="EMBL/GenBank/DDBJ databases">
        <authorList>
            <person name="Varghese N."/>
            <person name="Submissions S."/>
        </authorList>
    </citation>
    <scope>NUCLEOTIDE SEQUENCE [LARGE SCALE GENOMIC DNA]</scope>
    <source>
        <strain evidence="4 5">DSM 100094</strain>
    </source>
</reference>
<keyword evidence="3" id="KW-0472">Membrane</keyword>
<gene>
    <name evidence="4" type="ORF">SAMN06265221_12260</name>
</gene>
<keyword evidence="3" id="KW-0812">Transmembrane</keyword>
<evidence type="ECO:0000256" key="3">
    <source>
        <dbReference type="SAM" id="Phobius"/>
    </source>
</evidence>
<dbReference type="PANTHER" id="PTHR30413">
    <property type="entry name" value="INNER MEMBRANE TRANSPORT PERMEASE"/>
    <property type="match status" value="1"/>
</dbReference>
<feature type="transmembrane region" description="Helical" evidence="3">
    <location>
        <begin position="91"/>
        <end position="115"/>
    </location>
</feature>
<feature type="transmembrane region" description="Helical" evidence="3">
    <location>
        <begin position="136"/>
        <end position="160"/>
    </location>
</feature>
<dbReference type="AlphaFoldDB" id="A0A521FIG5"/>
<name>A0A521FIG5_9RHOB</name>
<comment type="similarity">
    <text evidence="1">Belongs to the ABC-2 integral membrane protein family.</text>
</comment>
<keyword evidence="5" id="KW-1185">Reference proteome</keyword>
<sequence>MLPQHAQGKHPSHQGMKQHMFAQHRSRNMVEAAFTTAALIYHVTVNNLRKGQRNAIVGLLMTVVQSITMIAGFYLMFWVIGLRASPIRGNFIVYIMTGIFMFMAHTQTIGAVAGAGSPTNQMMKHGPMNTAIMISAAALAALYRQTFSAIVVLSAYNYLVEPINIDEPLKCYGMLLMAWFSGAAIGLIFLAFRPWWPQGAQVLTGFYQRINMVFSGKMFVANTMSSSLLHAFAWNPLFHIIDQTRGFAFINYSPRNSSLSYPIYCIIGLLMIGLMAEFVSRKSVSLSTLAGR</sequence>
<keyword evidence="2" id="KW-0813">Transport</keyword>
<evidence type="ECO:0000313" key="4">
    <source>
        <dbReference type="EMBL" id="SMO95360.1"/>
    </source>
</evidence>
<feature type="transmembrane region" description="Helical" evidence="3">
    <location>
        <begin position="261"/>
        <end position="279"/>
    </location>
</feature>
<feature type="transmembrane region" description="Helical" evidence="3">
    <location>
        <begin position="56"/>
        <end position="79"/>
    </location>
</feature>
<dbReference type="EMBL" id="FXTK01000022">
    <property type="protein sequence ID" value="SMO95360.1"/>
    <property type="molecule type" value="Genomic_DNA"/>
</dbReference>
<evidence type="ECO:0000256" key="2">
    <source>
        <dbReference type="ARBA" id="ARBA00022448"/>
    </source>
</evidence>
<dbReference type="PANTHER" id="PTHR30413:SF10">
    <property type="entry name" value="CAPSULE POLYSACCHARIDE EXPORT INNER-MEMBRANE PROTEIN CTRC"/>
    <property type="match status" value="1"/>
</dbReference>
<evidence type="ECO:0000313" key="5">
    <source>
        <dbReference type="Proteomes" id="UP000319014"/>
    </source>
</evidence>